<comment type="caution">
    <text evidence="2">The sequence shown here is derived from an EMBL/GenBank/DDBJ whole genome shotgun (WGS) entry which is preliminary data.</text>
</comment>
<reference evidence="3" key="1">
    <citation type="journal article" date="2019" name="Int. J. Syst. Evol. Microbiol.">
        <title>The Global Catalogue of Microorganisms (GCM) 10K type strain sequencing project: providing services to taxonomists for standard genome sequencing and annotation.</title>
        <authorList>
            <consortium name="The Broad Institute Genomics Platform"/>
            <consortium name="The Broad Institute Genome Sequencing Center for Infectious Disease"/>
            <person name="Wu L."/>
            <person name="Ma J."/>
        </authorList>
    </citation>
    <scope>NUCLEOTIDE SEQUENCE [LARGE SCALE GENOMIC DNA]</scope>
    <source>
        <strain evidence="3">JCM 16021</strain>
    </source>
</reference>
<dbReference type="EMBL" id="BAAAQQ010000002">
    <property type="protein sequence ID" value="GAA2115137.1"/>
    <property type="molecule type" value="Genomic_DNA"/>
</dbReference>
<proteinExistence type="predicted"/>
<evidence type="ECO:0000259" key="1">
    <source>
        <dbReference type="PROSITE" id="PS51186"/>
    </source>
</evidence>
<keyword evidence="3" id="KW-1185">Reference proteome</keyword>
<gene>
    <name evidence="2" type="ORF">GCM10009843_04110</name>
</gene>
<organism evidence="2 3">
    <name type="scientific">Nocardioides bigeumensis</name>
    <dbReference type="NCBI Taxonomy" id="433657"/>
    <lineage>
        <taxon>Bacteria</taxon>
        <taxon>Bacillati</taxon>
        <taxon>Actinomycetota</taxon>
        <taxon>Actinomycetes</taxon>
        <taxon>Propionibacteriales</taxon>
        <taxon>Nocardioidaceae</taxon>
        <taxon>Nocardioides</taxon>
    </lineage>
</organism>
<dbReference type="SUPFAM" id="SSF55729">
    <property type="entry name" value="Acyl-CoA N-acyltransferases (Nat)"/>
    <property type="match status" value="1"/>
</dbReference>
<dbReference type="Proteomes" id="UP001500575">
    <property type="component" value="Unassembled WGS sequence"/>
</dbReference>
<accession>A0ABP5JDV8</accession>
<dbReference type="Pfam" id="PF08445">
    <property type="entry name" value="FR47"/>
    <property type="match status" value="1"/>
</dbReference>
<dbReference type="PROSITE" id="PS51186">
    <property type="entry name" value="GNAT"/>
    <property type="match status" value="1"/>
</dbReference>
<evidence type="ECO:0000313" key="3">
    <source>
        <dbReference type="Proteomes" id="UP001500575"/>
    </source>
</evidence>
<feature type="domain" description="N-acetyltransferase" evidence="1">
    <location>
        <begin position="160"/>
        <end position="308"/>
    </location>
</feature>
<dbReference type="Gene3D" id="3.40.630.30">
    <property type="match status" value="1"/>
</dbReference>
<dbReference type="InterPro" id="IPR000182">
    <property type="entry name" value="GNAT_dom"/>
</dbReference>
<dbReference type="RefSeq" id="WP_344301936.1">
    <property type="nucleotide sequence ID" value="NZ_BAAAQQ010000002.1"/>
</dbReference>
<protein>
    <submittedName>
        <fullName evidence="2">GNAT family N-acetyltransferase</fullName>
    </submittedName>
</protein>
<sequence>MAALPAPELQFLTDPADFLAATGEVLAEDPVLNTVIATYTERLRDEDADGVPVDPDLPRWWVVVRDDAGAVAGVGMRTAPFAPYPLYLLPMPDEAAVAIARALHERGEDAAGCNGALPAARLFAEEAARLVGGRAEVAIQSRLFELGELGELVEPPAPPGRLRRATRDDVRLCLRWYDAFARDADEQAGRPAGSHHDVAETEESMLRRIDRKRVWLWEDELGEVVHLTAANLPSYGVARIGPVYTPAQHRGHGYASATVAAVSRSILDEGARACLFTDQSNPTSNKIYETLGYRPVVDMANLVIRPAS</sequence>
<name>A0ABP5JDV8_9ACTN</name>
<dbReference type="InterPro" id="IPR013653">
    <property type="entry name" value="GCN5-like_dom"/>
</dbReference>
<dbReference type="InterPro" id="IPR016181">
    <property type="entry name" value="Acyl_CoA_acyltransferase"/>
</dbReference>
<evidence type="ECO:0000313" key="2">
    <source>
        <dbReference type="EMBL" id="GAA2115137.1"/>
    </source>
</evidence>